<evidence type="ECO:0000256" key="10">
    <source>
        <dbReference type="ARBA" id="ARBA00022679"/>
    </source>
</evidence>
<evidence type="ECO:0000256" key="19">
    <source>
        <dbReference type="SAM" id="Phobius"/>
    </source>
</evidence>
<evidence type="ECO:0000256" key="11">
    <source>
        <dbReference type="ARBA" id="ARBA00022692"/>
    </source>
</evidence>
<evidence type="ECO:0000256" key="13">
    <source>
        <dbReference type="ARBA" id="ARBA00022989"/>
    </source>
</evidence>
<evidence type="ECO:0000256" key="12">
    <source>
        <dbReference type="ARBA" id="ARBA00022695"/>
    </source>
</evidence>
<dbReference type="STRING" id="686340.Metal_2405"/>
<evidence type="ECO:0000256" key="7">
    <source>
        <dbReference type="ARBA" id="ARBA00019373"/>
    </source>
</evidence>
<evidence type="ECO:0000256" key="14">
    <source>
        <dbReference type="ARBA" id="ARBA00023098"/>
    </source>
</evidence>
<feature type="transmembrane region" description="Helical" evidence="19">
    <location>
        <begin position="224"/>
        <end position="244"/>
    </location>
</feature>
<feature type="transmembrane region" description="Helical" evidence="19">
    <location>
        <begin position="56"/>
        <end position="76"/>
    </location>
</feature>
<comment type="pathway">
    <text evidence="4">Lipid metabolism.</text>
</comment>
<feature type="transmembrane region" description="Helical" evidence="19">
    <location>
        <begin position="158"/>
        <end position="175"/>
    </location>
</feature>
<evidence type="ECO:0000256" key="8">
    <source>
        <dbReference type="ARBA" id="ARBA00022475"/>
    </source>
</evidence>
<dbReference type="UniPathway" id="UPA00557">
    <property type="reaction ID" value="UER00614"/>
</dbReference>
<dbReference type="InterPro" id="IPR000374">
    <property type="entry name" value="PC_trans"/>
</dbReference>
<dbReference type="EMBL" id="CM001475">
    <property type="protein sequence ID" value="EIC30128.1"/>
    <property type="molecule type" value="Genomic_DNA"/>
</dbReference>
<evidence type="ECO:0000256" key="5">
    <source>
        <dbReference type="ARBA" id="ARBA00010185"/>
    </source>
</evidence>
<feature type="transmembrane region" description="Helical" evidence="19">
    <location>
        <begin position="28"/>
        <end position="47"/>
    </location>
</feature>
<keyword evidence="16" id="KW-0594">Phospholipid biosynthesis</keyword>
<comment type="pathway">
    <text evidence="3 18">Phospholipid metabolism; CDP-diacylglycerol biosynthesis; CDP-diacylglycerol from sn-glycerol 3-phosphate: step 3/3.</text>
</comment>
<proteinExistence type="inferred from homology"/>
<evidence type="ECO:0000256" key="4">
    <source>
        <dbReference type="ARBA" id="ARBA00005189"/>
    </source>
</evidence>
<gene>
    <name evidence="20" type="ORF">Metal_2405</name>
</gene>
<keyword evidence="14" id="KW-0443">Lipid metabolism</keyword>
<keyword evidence="10 18" id="KW-0808">Transferase</keyword>
<dbReference type="eggNOG" id="COG4589">
    <property type="taxonomic scope" value="Bacteria"/>
</dbReference>
<evidence type="ECO:0000256" key="15">
    <source>
        <dbReference type="ARBA" id="ARBA00023136"/>
    </source>
</evidence>
<evidence type="ECO:0000313" key="20">
    <source>
        <dbReference type="EMBL" id="EIC30128.1"/>
    </source>
</evidence>
<keyword evidence="8" id="KW-1003">Cell membrane</keyword>
<comment type="subcellular location">
    <subcellularLocation>
        <location evidence="2">Cell membrane</location>
        <topology evidence="2">Multi-pass membrane protein</topology>
    </subcellularLocation>
</comment>
<evidence type="ECO:0000256" key="2">
    <source>
        <dbReference type="ARBA" id="ARBA00004651"/>
    </source>
</evidence>
<keyword evidence="13 19" id="KW-1133">Transmembrane helix</keyword>
<dbReference type="Pfam" id="PF01148">
    <property type="entry name" value="CTP_transf_1"/>
    <property type="match status" value="1"/>
</dbReference>
<name>H8GHH6_METAL</name>
<evidence type="ECO:0000256" key="18">
    <source>
        <dbReference type="RuleBase" id="RU003938"/>
    </source>
</evidence>
<evidence type="ECO:0000256" key="6">
    <source>
        <dbReference type="ARBA" id="ARBA00012487"/>
    </source>
</evidence>
<feature type="transmembrane region" description="Helical" evidence="19">
    <location>
        <begin position="264"/>
        <end position="286"/>
    </location>
</feature>
<dbReference type="GO" id="GO:0004605">
    <property type="term" value="F:phosphatidate cytidylyltransferase activity"/>
    <property type="evidence" value="ECO:0007669"/>
    <property type="project" value="UniProtKB-EC"/>
</dbReference>
<comment type="similarity">
    <text evidence="5 18">Belongs to the CDS family.</text>
</comment>
<evidence type="ECO:0000256" key="9">
    <source>
        <dbReference type="ARBA" id="ARBA00022516"/>
    </source>
</evidence>
<reference evidence="20 21" key="1">
    <citation type="journal article" date="2013" name="Genome Announc.">
        <title>Genome Sequence of the Obligate Gammaproteobacterial Methanotroph Methylomicrobium album Strain BG8.</title>
        <authorList>
            <person name="Kits K.D."/>
            <person name="Kalyuzhnaya M.G."/>
            <person name="Klotz M.G."/>
            <person name="Jetten M.S."/>
            <person name="Op den Camp H.J."/>
            <person name="Vuilleumier S."/>
            <person name="Bringel F."/>
            <person name="Dispirito A.A."/>
            <person name="Murrell J.C."/>
            <person name="Bruce D."/>
            <person name="Cheng J.F."/>
            <person name="Copeland A."/>
            <person name="Goodwin L."/>
            <person name="Hauser L."/>
            <person name="Lajus A."/>
            <person name="Land M.L."/>
            <person name="Lapidus A."/>
            <person name="Lucas S."/>
            <person name="Medigue C."/>
            <person name="Pitluck S."/>
            <person name="Woyke T."/>
            <person name="Zeytun A."/>
            <person name="Stein L.Y."/>
        </authorList>
    </citation>
    <scope>NUCLEOTIDE SEQUENCE [LARGE SCALE GENOMIC DNA]</scope>
    <source>
        <strain evidence="20 21">BG8</strain>
    </source>
</reference>
<organism evidence="20 21">
    <name type="scientific">Methylomicrobium album BG8</name>
    <dbReference type="NCBI Taxonomy" id="686340"/>
    <lineage>
        <taxon>Bacteria</taxon>
        <taxon>Pseudomonadati</taxon>
        <taxon>Pseudomonadota</taxon>
        <taxon>Gammaproteobacteria</taxon>
        <taxon>Methylococcales</taxon>
        <taxon>Methylococcaceae</taxon>
        <taxon>Methylomicrobium</taxon>
    </lineage>
</organism>
<dbReference type="GO" id="GO:0016024">
    <property type="term" value="P:CDP-diacylglycerol biosynthetic process"/>
    <property type="evidence" value="ECO:0007669"/>
    <property type="project" value="UniProtKB-UniPathway"/>
</dbReference>
<evidence type="ECO:0000256" key="17">
    <source>
        <dbReference type="ARBA" id="ARBA00023264"/>
    </source>
</evidence>
<keyword evidence="9" id="KW-0444">Lipid biosynthesis</keyword>
<evidence type="ECO:0000313" key="21">
    <source>
        <dbReference type="Proteomes" id="UP000005090"/>
    </source>
</evidence>
<keyword evidence="11 18" id="KW-0812">Transmembrane</keyword>
<protein>
    <recommendedName>
        <fullName evidence="7 18">Phosphatidate cytidylyltransferase</fullName>
        <ecNumber evidence="6 18">2.7.7.41</ecNumber>
    </recommendedName>
</protein>
<keyword evidence="12 18" id="KW-0548">Nucleotidyltransferase</keyword>
<sequence length="289" mass="32623">MLLKRIITASILAALVATAVFTLPPEYFSLVLAVLTLVAAWEWLYLIDVQSIAKRLLFLLALILPMIGAHLWTQFLELLAQWTKWPEIRFYSGVIEWLVVPAVLFWIIVMLSIRNLPQTVLNLNPRLRYKMLIGWFILFTCWLFLTRLRVFYEPPMTMYFLVLIWVADISAYFVGKKYGKTKLAPDISPGKTVAGFYGAIVSGLVCAVVLSLFYGFNYVFAADFALLSMLTVLISVYGDLFFSVVKRQRGVKDSGAILPGHGGILDRVDSIVAAIPLFYAGIYLIYGLI</sequence>
<dbReference type="Proteomes" id="UP000005090">
    <property type="component" value="Chromosome"/>
</dbReference>
<evidence type="ECO:0000256" key="16">
    <source>
        <dbReference type="ARBA" id="ARBA00023209"/>
    </source>
</evidence>
<keyword evidence="21" id="KW-1185">Reference proteome</keyword>
<dbReference type="RefSeq" id="WP_005372549.1">
    <property type="nucleotide sequence ID" value="NZ_CM001475.1"/>
</dbReference>
<comment type="catalytic activity">
    <reaction evidence="1 18">
        <text>a 1,2-diacyl-sn-glycero-3-phosphate + CTP + H(+) = a CDP-1,2-diacyl-sn-glycerol + diphosphate</text>
        <dbReference type="Rhea" id="RHEA:16229"/>
        <dbReference type="ChEBI" id="CHEBI:15378"/>
        <dbReference type="ChEBI" id="CHEBI:33019"/>
        <dbReference type="ChEBI" id="CHEBI:37563"/>
        <dbReference type="ChEBI" id="CHEBI:58332"/>
        <dbReference type="ChEBI" id="CHEBI:58608"/>
        <dbReference type="EC" id="2.7.7.41"/>
    </reaction>
</comment>
<dbReference type="GO" id="GO:0005886">
    <property type="term" value="C:plasma membrane"/>
    <property type="evidence" value="ECO:0007669"/>
    <property type="project" value="UniProtKB-SubCell"/>
</dbReference>
<dbReference type="PROSITE" id="PS01315">
    <property type="entry name" value="CDS"/>
    <property type="match status" value="1"/>
</dbReference>
<feature type="transmembrane region" description="Helical" evidence="19">
    <location>
        <begin position="196"/>
        <end position="218"/>
    </location>
</feature>
<dbReference type="EC" id="2.7.7.41" evidence="6 18"/>
<feature type="transmembrane region" description="Helical" evidence="19">
    <location>
        <begin position="132"/>
        <end position="152"/>
    </location>
</feature>
<dbReference type="PANTHER" id="PTHR46382">
    <property type="entry name" value="PHOSPHATIDATE CYTIDYLYLTRANSFERASE"/>
    <property type="match status" value="1"/>
</dbReference>
<keyword evidence="17" id="KW-1208">Phospholipid metabolism</keyword>
<dbReference type="HOGENOM" id="CLU_037294_1_2_6"/>
<evidence type="ECO:0000256" key="3">
    <source>
        <dbReference type="ARBA" id="ARBA00005119"/>
    </source>
</evidence>
<keyword evidence="15 19" id="KW-0472">Membrane</keyword>
<dbReference type="PANTHER" id="PTHR46382:SF1">
    <property type="entry name" value="PHOSPHATIDATE CYTIDYLYLTRANSFERASE"/>
    <property type="match status" value="1"/>
</dbReference>
<evidence type="ECO:0000256" key="1">
    <source>
        <dbReference type="ARBA" id="ARBA00001698"/>
    </source>
</evidence>
<accession>H8GHH6</accession>
<feature type="transmembrane region" description="Helical" evidence="19">
    <location>
        <begin position="88"/>
        <end position="111"/>
    </location>
</feature>
<dbReference type="AlphaFoldDB" id="H8GHH6"/>